<feature type="transmembrane region" description="Helical" evidence="2">
    <location>
        <begin position="165"/>
        <end position="187"/>
    </location>
</feature>
<evidence type="ECO:0000256" key="3">
    <source>
        <dbReference type="SAM" id="SignalP"/>
    </source>
</evidence>
<protein>
    <submittedName>
        <fullName evidence="4">Uncharacterized protein</fullName>
    </submittedName>
</protein>
<feature type="compositionally biased region" description="Pro residues" evidence="1">
    <location>
        <begin position="34"/>
        <end position="100"/>
    </location>
</feature>
<keyword evidence="2" id="KW-1133">Transmembrane helix</keyword>
<sequence length="288" mass="28308">MRRPSNHSTLRSLQIAATATALLFAQAPAFAQAPPAPAPTSPAPPSPPAAAPAPSPGPAPSSPGPAPSSPGPAPSSPGPAPAPVTSPAPGPAPAPAPSPDPGAWNPTGEPPPVEAAPPPEPAPPAEPAPPPEPETAAPPPAGPTPPPALAPADTAQAKKMRNAGVGTMIAGGVVTLAGFAVTLGFTLRGNKLEKDLVGAEDAYQLGDCSRVDSGECDTLTADRDEIRQGILAADRMTAVGGGILAGGILVTAVGGIIYRVGVRRLTNTNVSRLRVSPTFGGLSISGRF</sequence>
<evidence type="ECO:0000313" key="5">
    <source>
        <dbReference type="Proteomes" id="UP000199400"/>
    </source>
</evidence>
<dbReference type="RefSeq" id="WP_143140546.1">
    <property type="nucleotide sequence ID" value="NZ_FOMX01000009.1"/>
</dbReference>
<keyword evidence="3" id="KW-0732">Signal</keyword>
<dbReference type="EMBL" id="FOMX01000009">
    <property type="protein sequence ID" value="SFE13807.1"/>
    <property type="molecule type" value="Genomic_DNA"/>
</dbReference>
<evidence type="ECO:0000313" key="4">
    <source>
        <dbReference type="EMBL" id="SFE13807.1"/>
    </source>
</evidence>
<accession>A0A1I1Y2C2</accession>
<name>A0A1I1Y2C2_9BACT</name>
<keyword evidence="5" id="KW-1185">Reference proteome</keyword>
<evidence type="ECO:0000256" key="1">
    <source>
        <dbReference type="SAM" id="MobiDB-lite"/>
    </source>
</evidence>
<dbReference type="AlphaFoldDB" id="A0A1I1Y2C2"/>
<keyword evidence="2" id="KW-0472">Membrane</keyword>
<evidence type="ECO:0000256" key="2">
    <source>
        <dbReference type="SAM" id="Phobius"/>
    </source>
</evidence>
<dbReference type="Proteomes" id="UP000199400">
    <property type="component" value="Unassembled WGS sequence"/>
</dbReference>
<dbReference type="STRING" id="54.SAMN02745121_03124"/>
<feature type="signal peptide" evidence="3">
    <location>
        <begin position="1"/>
        <end position="31"/>
    </location>
</feature>
<proteinExistence type="predicted"/>
<gene>
    <name evidence="4" type="ORF">SAMN02745121_03124</name>
</gene>
<feature type="chain" id="PRO_5011767246" evidence="3">
    <location>
        <begin position="32"/>
        <end position="288"/>
    </location>
</feature>
<feature type="compositionally biased region" description="Pro residues" evidence="1">
    <location>
        <begin position="108"/>
        <end position="149"/>
    </location>
</feature>
<keyword evidence="2" id="KW-0812">Transmembrane</keyword>
<organism evidence="4 5">
    <name type="scientific">Nannocystis exedens</name>
    <dbReference type="NCBI Taxonomy" id="54"/>
    <lineage>
        <taxon>Bacteria</taxon>
        <taxon>Pseudomonadati</taxon>
        <taxon>Myxococcota</taxon>
        <taxon>Polyangia</taxon>
        <taxon>Nannocystales</taxon>
        <taxon>Nannocystaceae</taxon>
        <taxon>Nannocystis</taxon>
    </lineage>
</organism>
<feature type="transmembrane region" description="Helical" evidence="2">
    <location>
        <begin position="236"/>
        <end position="258"/>
    </location>
</feature>
<reference evidence="5" key="1">
    <citation type="submission" date="2016-10" db="EMBL/GenBank/DDBJ databases">
        <authorList>
            <person name="Varghese N."/>
            <person name="Submissions S."/>
        </authorList>
    </citation>
    <scope>NUCLEOTIDE SEQUENCE [LARGE SCALE GENOMIC DNA]</scope>
    <source>
        <strain evidence="5">ATCC 25963</strain>
    </source>
</reference>
<feature type="region of interest" description="Disordered" evidence="1">
    <location>
        <begin position="32"/>
        <end position="157"/>
    </location>
</feature>